<dbReference type="SUPFAM" id="SSF51322">
    <property type="entry name" value="Cyanovirin-N"/>
    <property type="match status" value="2"/>
</dbReference>
<accession>A0A8T0G4T6</accession>
<protein>
    <recommendedName>
        <fullName evidence="2">Cyanovirin-N domain-containing protein</fullName>
    </recommendedName>
</protein>
<organism evidence="3 4">
    <name type="scientific">Ceratodon purpureus</name>
    <name type="common">Fire moss</name>
    <name type="synonym">Dicranum purpureum</name>
    <dbReference type="NCBI Taxonomy" id="3225"/>
    <lineage>
        <taxon>Eukaryota</taxon>
        <taxon>Viridiplantae</taxon>
        <taxon>Streptophyta</taxon>
        <taxon>Embryophyta</taxon>
        <taxon>Bryophyta</taxon>
        <taxon>Bryophytina</taxon>
        <taxon>Bryopsida</taxon>
        <taxon>Dicranidae</taxon>
        <taxon>Pseudoditrichales</taxon>
        <taxon>Ditrichaceae</taxon>
        <taxon>Ceratodon</taxon>
    </lineage>
</organism>
<dbReference type="Proteomes" id="UP000822688">
    <property type="component" value="Chromosome 12"/>
</dbReference>
<dbReference type="SMART" id="SM01111">
    <property type="entry name" value="CVNH"/>
    <property type="match status" value="1"/>
</dbReference>
<evidence type="ECO:0000313" key="4">
    <source>
        <dbReference type="Proteomes" id="UP000822688"/>
    </source>
</evidence>
<keyword evidence="1" id="KW-0732">Signal</keyword>
<name>A0A8T0G4T6_CERPU</name>
<dbReference type="Gene3D" id="2.30.60.10">
    <property type="entry name" value="Cyanovirin-N"/>
    <property type="match status" value="1"/>
</dbReference>
<sequence>MVWQRASALAAAGLLCVLALLSGAQAQLQCEGFAASCNTYSFGADGIFRAQCRDHAGRYVAASVNPNPYISNVDGHLIDGANFLESCVASGVGTSENPDVQVRIYATCTKINGALSLTHYDINRKVFNNNGNLVWNNCHRTAPIKATPGLTLAGGGRKLLNA</sequence>
<feature type="domain" description="Cyanovirin-N" evidence="2">
    <location>
        <begin position="32"/>
        <end position="135"/>
    </location>
</feature>
<dbReference type="OrthoDB" id="1911093at2759"/>
<dbReference type="InterPro" id="IPR011058">
    <property type="entry name" value="Cyanovirin-N"/>
</dbReference>
<comment type="caution">
    <text evidence="3">The sequence shown here is derived from an EMBL/GenBank/DDBJ whole genome shotgun (WGS) entry which is preliminary data.</text>
</comment>
<dbReference type="InterPro" id="IPR036673">
    <property type="entry name" value="Cyanovirin-N_sf"/>
</dbReference>
<gene>
    <name evidence="3" type="ORF">KC19_12G049300</name>
</gene>
<dbReference type="Pfam" id="PF08881">
    <property type="entry name" value="CVNH"/>
    <property type="match status" value="1"/>
</dbReference>
<dbReference type="EMBL" id="CM026433">
    <property type="protein sequence ID" value="KAG0553915.1"/>
    <property type="molecule type" value="Genomic_DNA"/>
</dbReference>
<evidence type="ECO:0000256" key="1">
    <source>
        <dbReference type="SAM" id="SignalP"/>
    </source>
</evidence>
<dbReference type="AlphaFoldDB" id="A0A8T0G4T6"/>
<feature type="signal peptide" evidence="1">
    <location>
        <begin position="1"/>
        <end position="26"/>
    </location>
</feature>
<proteinExistence type="predicted"/>
<evidence type="ECO:0000259" key="2">
    <source>
        <dbReference type="SMART" id="SM01111"/>
    </source>
</evidence>
<feature type="chain" id="PRO_5035908062" description="Cyanovirin-N domain-containing protein" evidence="1">
    <location>
        <begin position="27"/>
        <end position="162"/>
    </location>
</feature>
<keyword evidence="4" id="KW-1185">Reference proteome</keyword>
<evidence type="ECO:0000313" key="3">
    <source>
        <dbReference type="EMBL" id="KAG0553915.1"/>
    </source>
</evidence>
<reference evidence="3" key="1">
    <citation type="submission" date="2020-06" db="EMBL/GenBank/DDBJ databases">
        <title>WGS assembly of Ceratodon purpureus strain R40.</title>
        <authorList>
            <person name="Carey S.B."/>
            <person name="Jenkins J."/>
            <person name="Shu S."/>
            <person name="Lovell J.T."/>
            <person name="Sreedasyam A."/>
            <person name="Maumus F."/>
            <person name="Tiley G.P."/>
            <person name="Fernandez-Pozo N."/>
            <person name="Barry K."/>
            <person name="Chen C."/>
            <person name="Wang M."/>
            <person name="Lipzen A."/>
            <person name="Daum C."/>
            <person name="Saski C.A."/>
            <person name="Payton A.C."/>
            <person name="Mcbreen J.C."/>
            <person name="Conrad R.E."/>
            <person name="Kollar L.M."/>
            <person name="Olsson S."/>
            <person name="Huttunen S."/>
            <person name="Landis J.B."/>
            <person name="Wickett N.J."/>
            <person name="Johnson M.G."/>
            <person name="Rensing S.A."/>
            <person name="Grimwood J."/>
            <person name="Schmutz J."/>
            <person name="Mcdaniel S.F."/>
        </authorList>
    </citation>
    <scope>NUCLEOTIDE SEQUENCE</scope>
    <source>
        <strain evidence="3">R40</strain>
    </source>
</reference>